<dbReference type="Proteomes" id="UP001060919">
    <property type="component" value="Chromosome"/>
</dbReference>
<dbReference type="EMBL" id="AP026867">
    <property type="protein sequence ID" value="BDS11475.1"/>
    <property type="molecule type" value="Genomic_DNA"/>
</dbReference>
<evidence type="ECO:0000313" key="2">
    <source>
        <dbReference type="Proteomes" id="UP001060919"/>
    </source>
</evidence>
<name>A0A915YEB8_9BACT</name>
<dbReference type="AlphaFoldDB" id="A0A915YEB8"/>
<gene>
    <name evidence="1" type="ORF">AsAng_0021890</name>
</gene>
<reference evidence="1" key="1">
    <citation type="submission" date="2022-09" db="EMBL/GenBank/DDBJ databases">
        <title>Aureispira anguillicida sp. nov., isolated from Leptocephalus of Japanese eel Anguilla japonica.</title>
        <authorList>
            <person name="Yuasa K."/>
            <person name="Mekata T."/>
            <person name="Ikunari K."/>
        </authorList>
    </citation>
    <scope>NUCLEOTIDE SEQUENCE</scope>
    <source>
        <strain evidence="1">EL160426</strain>
    </source>
</reference>
<sequence length="77" mass="9085">MKRRLKEIFILHDYIDEEKIPTQKYSKKVYRYLCTSPIIALEGLGRNAARTDGIWAWSDSLAEPYKNGKNLLTRKMH</sequence>
<keyword evidence="2" id="KW-1185">Reference proteome</keyword>
<protein>
    <submittedName>
        <fullName evidence="1">Uncharacterized protein</fullName>
    </submittedName>
</protein>
<dbReference type="KEGG" id="aup:AsAng_0021890"/>
<dbReference type="RefSeq" id="WP_264792650.1">
    <property type="nucleotide sequence ID" value="NZ_AP026867.1"/>
</dbReference>
<proteinExistence type="predicted"/>
<evidence type="ECO:0000313" key="1">
    <source>
        <dbReference type="EMBL" id="BDS11475.1"/>
    </source>
</evidence>
<accession>A0A915YEB8</accession>
<organism evidence="1 2">
    <name type="scientific">Aureispira anguillae</name>
    <dbReference type="NCBI Taxonomy" id="2864201"/>
    <lineage>
        <taxon>Bacteria</taxon>
        <taxon>Pseudomonadati</taxon>
        <taxon>Bacteroidota</taxon>
        <taxon>Saprospiria</taxon>
        <taxon>Saprospirales</taxon>
        <taxon>Saprospiraceae</taxon>
        <taxon>Aureispira</taxon>
    </lineage>
</organism>